<keyword evidence="2" id="KW-0472">Membrane</keyword>
<feature type="region of interest" description="Disordered" evidence="1">
    <location>
        <begin position="173"/>
        <end position="212"/>
    </location>
</feature>
<organism evidence="4 5">
    <name type="scientific">Mycena belliarum</name>
    <dbReference type="NCBI Taxonomy" id="1033014"/>
    <lineage>
        <taxon>Eukaryota</taxon>
        <taxon>Fungi</taxon>
        <taxon>Dikarya</taxon>
        <taxon>Basidiomycota</taxon>
        <taxon>Agaricomycotina</taxon>
        <taxon>Agaricomycetes</taxon>
        <taxon>Agaricomycetidae</taxon>
        <taxon>Agaricales</taxon>
        <taxon>Marasmiineae</taxon>
        <taxon>Mycenaceae</taxon>
        <taxon>Mycena</taxon>
    </lineage>
</organism>
<feature type="transmembrane region" description="Helical" evidence="2">
    <location>
        <begin position="220"/>
        <end position="244"/>
    </location>
</feature>
<name>A0AAD6XFS8_9AGAR</name>
<dbReference type="Proteomes" id="UP001222325">
    <property type="component" value="Unassembled WGS sequence"/>
</dbReference>
<keyword evidence="2" id="KW-1133">Transmembrane helix</keyword>
<evidence type="ECO:0000313" key="5">
    <source>
        <dbReference type="Proteomes" id="UP001222325"/>
    </source>
</evidence>
<feature type="chain" id="PRO_5042085367" evidence="3">
    <location>
        <begin position="23"/>
        <end position="292"/>
    </location>
</feature>
<evidence type="ECO:0000256" key="3">
    <source>
        <dbReference type="SAM" id="SignalP"/>
    </source>
</evidence>
<keyword evidence="5" id="KW-1185">Reference proteome</keyword>
<dbReference type="EMBL" id="JARJCN010000160">
    <property type="protein sequence ID" value="KAJ7066844.1"/>
    <property type="molecule type" value="Genomic_DNA"/>
</dbReference>
<protein>
    <submittedName>
        <fullName evidence="4">Uncharacterized protein</fullName>
    </submittedName>
</protein>
<comment type="caution">
    <text evidence="4">The sequence shown here is derived from an EMBL/GenBank/DDBJ whole genome shotgun (WGS) entry which is preliminary data.</text>
</comment>
<feature type="signal peptide" evidence="3">
    <location>
        <begin position="1"/>
        <end position="22"/>
    </location>
</feature>
<evidence type="ECO:0000256" key="1">
    <source>
        <dbReference type="SAM" id="MobiDB-lite"/>
    </source>
</evidence>
<gene>
    <name evidence="4" type="ORF">B0H15DRAFT_1028012</name>
</gene>
<evidence type="ECO:0000313" key="4">
    <source>
        <dbReference type="EMBL" id="KAJ7066844.1"/>
    </source>
</evidence>
<proteinExistence type="predicted"/>
<sequence>MGMLILRLLLVAVVSLADLSSAVLTNHTVDDADARILYVGNNSLQCIGTCIGEGWDSSKLYNGTVTVTLASTVAAFRFIGSGIYVYFSSPGTTLPSATDPYAELATIRLTSSALAIQNATVDMNIAPSLGGKYSILVYGTTMPADSYVLTIFSGPYALDYLVYTSDDIVSTTPTPPISSVTPNDSHPSLTPSSTSTSTLPNSGGGSASPPTMAVSKRNPIGAIIGGTVGGLLLLLATLLALFFYRRHRRAKDETDSRLQYWACSSTAGTSWRGVVYNFGISPSGRTGSAAAG</sequence>
<feature type="compositionally biased region" description="Low complexity" evidence="1">
    <location>
        <begin position="173"/>
        <end position="201"/>
    </location>
</feature>
<keyword evidence="3" id="KW-0732">Signal</keyword>
<accession>A0AAD6XFS8</accession>
<reference evidence="4" key="1">
    <citation type="submission" date="2023-03" db="EMBL/GenBank/DDBJ databases">
        <title>Massive genome expansion in bonnet fungi (Mycena s.s.) driven by repeated elements and novel gene families across ecological guilds.</title>
        <authorList>
            <consortium name="Lawrence Berkeley National Laboratory"/>
            <person name="Harder C.B."/>
            <person name="Miyauchi S."/>
            <person name="Viragh M."/>
            <person name="Kuo A."/>
            <person name="Thoen E."/>
            <person name="Andreopoulos B."/>
            <person name="Lu D."/>
            <person name="Skrede I."/>
            <person name="Drula E."/>
            <person name="Henrissat B."/>
            <person name="Morin E."/>
            <person name="Kohler A."/>
            <person name="Barry K."/>
            <person name="LaButti K."/>
            <person name="Morin E."/>
            <person name="Salamov A."/>
            <person name="Lipzen A."/>
            <person name="Mereny Z."/>
            <person name="Hegedus B."/>
            <person name="Baldrian P."/>
            <person name="Stursova M."/>
            <person name="Weitz H."/>
            <person name="Taylor A."/>
            <person name="Grigoriev I.V."/>
            <person name="Nagy L.G."/>
            <person name="Martin F."/>
            <person name="Kauserud H."/>
        </authorList>
    </citation>
    <scope>NUCLEOTIDE SEQUENCE</scope>
    <source>
        <strain evidence="4">CBHHK173m</strain>
    </source>
</reference>
<keyword evidence="2" id="KW-0812">Transmembrane</keyword>
<evidence type="ECO:0000256" key="2">
    <source>
        <dbReference type="SAM" id="Phobius"/>
    </source>
</evidence>
<dbReference type="AlphaFoldDB" id="A0AAD6XFS8"/>